<protein>
    <submittedName>
        <fullName evidence="2">Uncharacterized protein</fullName>
    </submittedName>
</protein>
<dbReference type="AlphaFoldDB" id="A0AAW1S3M0"/>
<feature type="region of interest" description="Disordered" evidence="1">
    <location>
        <begin position="89"/>
        <end position="111"/>
    </location>
</feature>
<dbReference type="EMBL" id="JALJOS010000004">
    <property type="protein sequence ID" value="KAK9840198.1"/>
    <property type="molecule type" value="Genomic_DNA"/>
</dbReference>
<keyword evidence="3" id="KW-1185">Reference proteome</keyword>
<gene>
    <name evidence="2" type="ORF">WJX74_005315</name>
</gene>
<name>A0AAW1S3M0_9CHLO</name>
<feature type="region of interest" description="Disordered" evidence="1">
    <location>
        <begin position="335"/>
        <end position="363"/>
    </location>
</feature>
<organism evidence="2 3">
    <name type="scientific">Apatococcus lobatus</name>
    <dbReference type="NCBI Taxonomy" id="904363"/>
    <lineage>
        <taxon>Eukaryota</taxon>
        <taxon>Viridiplantae</taxon>
        <taxon>Chlorophyta</taxon>
        <taxon>core chlorophytes</taxon>
        <taxon>Trebouxiophyceae</taxon>
        <taxon>Chlorellales</taxon>
        <taxon>Chlorellaceae</taxon>
        <taxon>Apatococcus</taxon>
    </lineage>
</organism>
<dbReference type="Proteomes" id="UP001438707">
    <property type="component" value="Unassembled WGS sequence"/>
</dbReference>
<evidence type="ECO:0000313" key="2">
    <source>
        <dbReference type="EMBL" id="KAK9840198.1"/>
    </source>
</evidence>
<evidence type="ECO:0000313" key="3">
    <source>
        <dbReference type="Proteomes" id="UP001438707"/>
    </source>
</evidence>
<reference evidence="2 3" key="1">
    <citation type="journal article" date="2024" name="Nat. Commun.">
        <title>Phylogenomics reveals the evolutionary origins of lichenization in chlorophyte algae.</title>
        <authorList>
            <person name="Puginier C."/>
            <person name="Libourel C."/>
            <person name="Otte J."/>
            <person name="Skaloud P."/>
            <person name="Haon M."/>
            <person name="Grisel S."/>
            <person name="Petersen M."/>
            <person name="Berrin J.G."/>
            <person name="Delaux P.M."/>
            <person name="Dal Grande F."/>
            <person name="Keller J."/>
        </authorList>
    </citation>
    <scope>NUCLEOTIDE SEQUENCE [LARGE SCALE GENOMIC DNA]</scope>
    <source>
        <strain evidence="2 3">SAG 2145</strain>
    </source>
</reference>
<evidence type="ECO:0000256" key="1">
    <source>
        <dbReference type="SAM" id="MobiDB-lite"/>
    </source>
</evidence>
<accession>A0AAW1S3M0</accession>
<comment type="caution">
    <text evidence="2">The sequence shown here is derived from an EMBL/GenBank/DDBJ whole genome shotgun (WGS) entry which is preliminary data.</text>
</comment>
<proteinExistence type="predicted"/>
<sequence length="611" mass="66609">MGKSLKNSQLRSPPKQANLKELFSKKHSKSADGKLEALVACEVPWPAQSDIQIRTTNSSLKYSHECYGEAMGSKRKHARLGNVRNVRARRDTNQADGLSAETDPMQHGESLRSGDVDGLAFIGQLQEFLELNSCLSADHLKAAIEMLRQHGLHDSAELLLMEHLRMTPISKAANSAEGAPQLHANQASWNIMGMRRYPKDVCVEYLPDQISRGDHEVTEFGLLKRLVSVASLACQGWHVDVARQKDLVGMTPKQGHGELLLLKFIVAGLQQDLRARLAIYTALSKASSGGAGTASSKKSMLLQGSVLWRLLSAGNIRHDDTVPVIRNLVEVITGDGSPPASCSRTPSKTPPKKPASGIGLPQDEAGESLQEGQLWTQPALAEIASMLLNLLYDLCGHMEEDGLAFHNKRPGGSQHSVYREELDKHVAGMLKGGNVVSKDTSRIYALLLSLPARDCLRLIAVLIGRPHIRKDRAIRFNSLEVLHNVTYDRPSETTRYTSASVLDILGYLTDEAARGNMTKVLASEMGSDAQAVLIAASVQATLRCLRNGQLRHCFIEPLPFSKEEALITLQTAFEEASEACFERNMEALTPEAKALIIGCRACLKAAAAALC</sequence>